<accession>A0A6L8MUT3</accession>
<keyword evidence="1" id="KW-0472">Membrane</keyword>
<keyword evidence="1" id="KW-1133">Transmembrane helix</keyword>
<dbReference type="AlphaFoldDB" id="A0A6L8MUT3"/>
<sequence>MNKTVKNGMKVVLLFLVLFLINILVFKVLSLLGFEMSLTERSYLFPPLLATFVTALLFYKMKSKEKKHGSENEII</sequence>
<evidence type="ECO:0000256" key="1">
    <source>
        <dbReference type="SAM" id="Phobius"/>
    </source>
</evidence>
<proteinExistence type="predicted"/>
<gene>
    <name evidence="2" type="ORF">GLP18_01230</name>
</gene>
<feature type="transmembrane region" description="Helical" evidence="1">
    <location>
        <begin position="43"/>
        <end position="59"/>
    </location>
</feature>
<keyword evidence="1" id="KW-0812">Transmembrane</keyword>
<evidence type="ECO:0000313" key="3">
    <source>
        <dbReference type="Proteomes" id="UP000483765"/>
    </source>
</evidence>
<name>A0A6L8MUT3_STRSU</name>
<protein>
    <submittedName>
        <fullName evidence="2">Uncharacterized protein</fullName>
    </submittedName>
</protein>
<feature type="transmembrane region" description="Helical" evidence="1">
    <location>
        <begin position="12"/>
        <end position="31"/>
    </location>
</feature>
<evidence type="ECO:0000313" key="2">
    <source>
        <dbReference type="EMBL" id="MYN68866.1"/>
    </source>
</evidence>
<dbReference type="Proteomes" id="UP000483765">
    <property type="component" value="Unassembled WGS sequence"/>
</dbReference>
<comment type="caution">
    <text evidence="2">The sequence shown here is derived from an EMBL/GenBank/DDBJ whole genome shotgun (WGS) entry which is preliminary data.</text>
</comment>
<dbReference type="RefSeq" id="WP_024397339.1">
    <property type="nucleotide sequence ID" value="NZ_WNXH01000001.1"/>
</dbReference>
<organism evidence="2 3">
    <name type="scientific">Streptococcus suis</name>
    <dbReference type="NCBI Taxonomy" id="1307"/>
    <lineage>
        <taxon>Bacteria</taxon>
        <taxon>Bacillati</taxon>
        <taxon>Bacillota</taxon>
        <taxon>Bacilli</taxon>
        <taxon>Lactobacillales</taxon>
        <taxon>Streptococcaceae</taxon>
        <taxon>Streptococcus</taxon>
    </lineage>
</organism>
<reference evidence="2 3" key="1">
    <citation type="submission" date="2019-11" db="EMBL/GenBank/DDBJ databases">
        <title>Divergent Streptococcus suis from cattle.</title>
        <authorList>
            <person name="Williamson C."/>
        </authorList>
    </citation>
    <scope>NUCLEOTIDE SEQUENCE [LARGE SCALE GENOMIC DNA]</scope>
    <source>
        <strain evidence="2 3">10-36905</strain>
    </source>
</reference>
<dbReference type="EMBL" id="WNXH01000001">
    <property type="protein sequence ID" value="MYN68866.1"/>
    <property type="molecule type" value="Genomic_DNA"/>
</dbReference>